<proteinExistence type="predicted"/>
<dbReference type="EMBL" id="JASSZA010000005">
    <property type="protein sequence ID" value="KAK2112218.1"/>
    <property type="molecule type" value="Genomic_DNA"/>
</dbReference>
<protein>
    <submittedName>
        <fullName evidence="2">Uncharacterized protein</fullName>
    </submittedName>
</protein>
<feature type="region of interest" description="Disordered" evidence="1">
    <location>
        <begin position="39"/>
        <end position="64"/>
    </location>
</feature>
<keyword evidence="3" id="KW-1185">Reference proteome</keyword>
<sequence>VCDLPAKPPLARASFGGMFPTCAATVPVSDLVPAHCAVSGAAKSSKAPRMGRRGDQEASEGQTL</sequence>
<gene>
    <name evidence="2" type="ORF">P7K49_011965</name>
</gene>
<feature type="non-terminal residue" evidence="2">
    <location>
        <position position="1"/>
    </location>
</feature>
<evidence type="ECO:0000313" key="3">
    <source>
        <dbReference type="Proteomes" id="UP001266305"/>
    </source>
</evidence>
<evidence type="ECO:0000313" key="2">
    <source>
        <dbReference type="EMBL" id="KAK2112218.1"/>
    </source>
</evidence>
<comment type="caution">
    <text evidence="2">The sequence shown here is derived from an EMBL/GenBank/DDBJ whole genome shotgun (WGS) entry which is preliminary data.</text>
</comment>
<evidence type="ECO:0000256" key="1">
    <source>
        <dbReference type="SAM" id="MobiDB-lite"/>
    </source>
</evidence>
<feature type="non-terminal residue" evidence="2">
    <location>
        <position position="64"/>
    </location>
</feature>
<name>A0ABQ9VS62_SAGOE</name>
<organism evidence="2 3">
    <name type="scientific">Saguinus oedipus</name>
    <name type="common">Cotton-top tamarin</name>
    <name type="synonym">Oedipomidas oedipus</name>
    <dbReference type="NCBI Taxonomy" id="9490"/>
    <lineage>
        <taxon>Eukaryota</taxon>
        <taxon>Metazoa</taxon>
        <taxon>Chordata</taxon>
        <taxon>Craniata</taxon>
        <taxon>Vertebrata</taxon>
        <taxon>Euteleostomi</taxon>
        <taxon>Mammalia</taxon>
        <taxon>Eutheria</taxon>
        <taxon>Euarchontoglires</taxon>
        <taxon>Primates</taxon>
        <taxon>Haplorrhini</taxon>
        <taxon>Platyrrhini</taxon>
        <taxon>Cebidae</taxon>
        <taxon>Callitrichinae</taxon>
        <taxon>Saguinus</taxon>
    </lineage>
</organism>
<dbReference type="Proteomes" id="UP001266305">
    <property type="component" value="Unassembled WGS sequence"/>
</dbReference>
<accession>A0ABQ9VS62</accession>
<reference evidence="2 3" key="1">
    <citation type="submission" date="2023-05" db="EMBL/GenBank/DDBJ databases">
        <title>B98-5 Cell Line De Novo Hybrid Assembly: An Optical Mapping Approach.</title>
        <authorList>
            <person name="Kananen K."/>
            <person name="Auerbach J.A."/>
            <person name="Kautto E."/>
            <person name="Blachly J.S."/>
        </authorList>
    </citation>
    <scope>NUCLEOTIDE SEQUENCE [LARGE SCALE GENOMIC DNA]</scope>
    <source>
        <strain evidence="2">B95-8</strain>
        <tissue evidence="2">Cell line</tissue>
    </source>
</reference>